<dbReference type="AlphaFoldDB" id="A0AAW0BGN7"/>
<reference evidence="1 2" key="1">
    <citation type="submission" date="2024-01" db="EMBL/GenBank/DDBJ databases">
        <title>A draft genome for a cacao thread blight-causing isolate of Paramarasmius palmivorus.</title>
        <authorList>
            <person name="Baruah I.K."/>
            <person name="Bukari Y."/>
            <person name="Amoako-Attah I."/>
            <person name="Meinhardt L.W."/>
            <person name="Bailey B.A."/>
            <person name="Cohen S.P."/>
        </authorList>
    </citation>
    <scope>NUCLEOTIDE SEQUENCE [LARGE SCALE GENOMIC DNA]</scope>
    <source>
        <strain evidence="1 2">GH-12</strain>
    </source>
</reference>
<dbReference type="Proteomes" id="UP001383192">
    <property type="component" value="Unassembled WGS sequence"/>
</dbReference>
<keyword evidence="2" id="KW-1185">Reference proteome</keyword>
<evidence type="ECO:0000313" key="1">
    <source>
        <dbReference type="EMBL" id="KAK7024251.1"/>
    </source>
</evidence>
<comment type="caution">
    <text evidence="1">The sequence shown here is derived from an EMBL/GenBank/DDBJ whole genome shotgun (WGS) entry which is preliminary data.</text>
</comment>
<organism evidence="1 2">
    <name type="scientific">Paramarasmius palmivorus</name>
    <dbReference type="NCBI Taxonomy" id="297713"/>
    <lineage>
        <taxon>Eukaryota</taxon>
        <taxon>Fungi</taxon>
        <taxon>Dikarya</taxon>
        <taxon>Basidiomycota</taxon>
        <taxon>Agaricomycotina</taxon>
        <taxon>Agaricomycetes</taxon>
        <taxon>Agaricomycetidae</taxon>
        <taxon>Agaricales</taxon>
        <taxon>Marasmiineae</taxon>
        <taxon>Marasmiaceae</taxon>
        <taxon>Paramarasmius</taxon>
    </lineage>
</organism>
<evidence type="ECO:0000313" key="2">
    <source>
        <dbReference type="Proteomes" id="UP001383192"/>
    </source>
</evidence>
<sequence length="533" mass="59339">MAQNSLAPAKEDVDDVAKLLLNNNPPTGSQANSILNALPLLSNQLEETERTIHLQDRSMARLKEHRDAITLKISCYQRLLHPIRAIPDDVLRNIFQCYADEIVVETPLAFRDSLDPDHDTVWKLAQVSYLWREVALSSPSIWSDVAIRLPSTLRCGLTFERMRNRLTIHLMRAKTGPLTISLHAECKHRFAIPFIATIASHSERIVDLRLMPKRDNLSFIESMSAMTTGLLPALKRLTINLGTSARQLYPCVTGFSIAPRLCDITVVGDTSNLSFIIELPWDQIVRFRSYFDCAFAVTENPYLFLPEMTNLQELYTRRVVSYDMSDDRNTSIPFTTLHHLRKLCLQTGNGGAPAANALLGRIDLPNIQELELHVLALTDALRGFLSRHSSTIVSFLVKPLGYSMDTCTATIIGCIALLPGLRTFAAHSVSQAVINALSELESNTKMPTLIPDLRYLKLCTGLKLGDGERLVQMVKARSGTLQCIVLHADVVPTLGGAIVDQLRELMAQGLLFEDLRDCLPSSLVGLVDVEAYE</sequence>
<evidence type="ECO:0008006" key="3">
    <source>
        <dbReference type="Google" id="ProtNLM"/>
    </source>
</evidence>
<gene>
    <name evidence="1" type="ORF">VNI00_016468</name>
</gene>
<name>A0AAW0BGN7_9AGAR</name>
<protein>
    <recommendedName>
        <fullName evidence="3">F-box domain-containing protein</fullName>
    </recommendedName>
</protein>
<dbReference type="EMBL" id="JAYKXP010000129">
    <property type="protein sequence ID" value="KAK7024251.1"/>
    <property type="molecule type" value="Genomic_DNA"/>
</dbReference>
<proteinExistence type="predicted"/>
<accession>A0AAW0BGN7</accession>